<dbReference type="Proteomes" id="UP000605099">
    <property type="component" value="Unassembled WGS sequence"/>
</dbReference>
<name>A0ABQ2K0X3_9SPHN</name>
<gene>
    <name evidence="2" type="ORF">GCM10011349_40490</name>
</gene>
<protein>
    <recommendedName>
        <fullName evidence="1">DUF559 domain-containing protein</fullName>
    </recommendedName>
</protein>
<feature type="domain" description="DUF559" evidence="1">
    <location>
        <begin position="8"/>
        <end position="112"/>
    </location>
</feature>
<keyword evidence="3" id="KW-1185">Reference proteome</keyword>
<proteinExistence type="predicted"/>
<dbReference type="EMBL" id="BMLK01000027">
    <property type="protein sequence ID" value="GGN59708.1"/>
    <property type="molecule type" value="Genomic_DNA"/>
</dbReference>
<dbReference type="SUPFAM" id="SSF52980">
    <property type="entry name" value="Restriction endonuclease-like"/>
    <property type="match status" value="1"/>
</dbReference>
<organism evidence="2 3">
    <name type="scientific">Novosphingobium indicum</name>
    <dbReference type="NCBI Taxonomy" id="462949"/>
    <lineage>
        <taxon>Bacteria</taxon>
        <taxon>Pseudomonadati</taxon>
        <taxon>Pseudomonadota</taxon>
        <taxon>Alphaproteobacteria</taxon>
        <taxon>Sphingomonadales</taxon>
        <taxon>Sphingomonadaceae</taxon>
        <taxon>Novosphingobium</taxon>
    </lineage>
</organism>
<dbReference type="InterPro" id="IPR011335">
    <property type="entry name" value="Restrct_endonuc-II-like"/>
</dbReference>
<evidence type="ECO:0000313" key="2">
    <source>
        <dbReference type="EMBL" id="GGN59708.1"/>
    </source>
</evidence>
<sequence length="125" mass="14438">MRAFNPRNTARARQLRRAATPAERVMWRRLSRSQLGVKFARQMPVGPYFADFLCRELKLVIELDGHSHDCRPEQDSARDRWMREDGYRVLRFTNAEVFGNLEGVLASIMAVVREMSALGSPPRCD</sequence>
<dbReference type="Gene3D" id="3.40.960.10">
    <property type="entry name" value="VSR Endonuclease"/>
    <property type="match status" value="1"/>
</dbReference>
<dbReference type="InterPro" id="IPR047216">
    <property type="entry name" value="Endonuclease_DUF559_bact"/>
</dbReference>
<dbReference type="InterPro" id="IPR007569">
    <property type="entry name" value="DUF559"/>
</dbReference>
<reference evidence="3" key="1">
    <citation type="journal article" date="2019" name="Int. J. Syst. Evol. Microbiol.">
        <title>The Global Catalogue of Microorganisms (GCM) 10K type strain sequencing project: providing services to taxonomists for standard genome sequencing and annotation.</title>
        <authorList>
            <consortium name="The Broad Institute Genomics Platform"/>
            <consortium name="The Broad Institute Genome Sequencing Center for Infectious Disease"/>
            <person name="Wu L."/>
            <person name="Ma J."/>
        </authorList>
    </citation>
    <scope>NUCLEOTIDE SEQUENCE [LARGE SCALE GENOMIC DNA]</scope>
    <source>
        <strain evidence="3">CGMCC 1.6784</strain>
    </source>
</reference>
<evidence type="ECO:0000313" key="3">
    <source>
        <dbReference type="Proteomes" id="UP000605099"/>
    </source>
</evidence>
<accession>A0ABQ2K0X3</accession>
<dbReference type="RefSeq" id="WP_188822702.1">
    <property type="nucleotide sequence ID" value="NZ_BMLK01000027.1"/>
</dbReference>
<dbReference type="Pfam" id="PF04480">
    <property type="entry name" value="DUF559"/>
    <property type="match status" value="1"/>
</dbReference>
<dbReference type="PANTHER" id="PTHR38590">
    <property type="entry name" value="BLL0828 PROTEIN"/>
    <property type="match status" value="1"/>
</dbReference>
<dbReference type="PANTHER" id="PTHR38590:SF1">
    <property type="entry name" value="BLL0828 PROTEIN"/>
    <property type="match status" value="1"/>
</dbReference>
<evidence type="ECO:0000259" key="1">
    <source>
        <dbReference type="Pfam" id="PF04480"/>
    </source>
</evidence>
<dbReference type="CDD" id="cd01038">
    <property type="entry name" value="Endonuclease_DUF559"/>
    <property type="match status" value="1"/>
</dbReference>
<comment type="caution">
    <text evidence="2">The sequence shown here is derived from an EMBL/GenBank/DDBJ whole genome shotgun (WGS) entry which is preliminary data.</text>
</comment>